<dbReference type="Pfam" id="PF04060">
    <property type="entry name" value="FeS"/>
    <property type="match status" value="1"/>
</dbReference>
<protein>
    <submittedName>
        <fullName evidence="6">DUF3786 domain-containing protein</fullName>
    </submittedName>
</protein>
<dbReference type="GO" id="GO:0051539">
    <property type="term" value="F:4 iron, 4 sulfur cluster binding"/>
    <property type="evidence" value="ECO:0007669"/>
    <property type="project" value="UniProtKB-KW"/>
</dbReference>
<dbReference type="Pfam" id="PF12654">
    <property type="entry name" value="DUF3786"/>
    <property type="match status" value="1"/>
</dbReference>
<dbReference type="InterPro" id="IPR007202">
    <property type="entry name" value="4Fe-4S_dom"/>
</dbReference>
<keyword evidence="1" id="KW-0004">4Fe-4S</keyword>
<keyword evidence="7" id="KW-1185">Reference proteome</keyword>
<evidence type="ECO:0000259" key="5">
    <source>
        <dbReference type="PROSITE" id="PS51656"/>
    </source>
</evidence>
<keyword evidence="4" id="KW-0411">Iron-sulfur</keyword>
<dbReference type="AlphaFoldDB" id="A0A6N9TKW2"/>
<feature type="domain" description="4Fe-4S" evidence="5">
    <location>
        <begin position="1"/>
        <end position="59"/>
    </location>
</feature>
<dbReference type="RefSeq" id="WP_163298064.1">
    <property type="nucleotide sequence ID" value="NZ_JAAGRR010000024.1"/>
</dbReference>
<evidence type="ECO:0000313" key="7">
    <source>
        <dbReference type="Proteomes" id="UP000469346"/>
    </source>
</evidence>
<comment type="caution">
    <text evidence="6">The sequence shown here is derived from an EMBL/GenBank/DDBJ whole genome shotgun (WGS) entry which is preliminary data.</text>
</comment>
<dbReference type="Gene3D" id="1.10.15.40">
    <property type="entry name" value="Electron transport complex subunit B, putative Fe-S cluster"/>
    <property type="match status" value="1"/>
</dbReference>
<keyword evidence="3" id="KW-0408">Iron</keyword>
<dbReference type="Proteomes" id="UP000469346">
    <property type="component" value="Unassembled WGS sequence"/>
</dbReference>
<proteinExistence type="predicted"/>
<dbReference type="PROSITE" id="PS51656">
    <property type="entry name" value="4FE4S"/>
    <property type="match status" value="1"/>
</dbReference>
<evidence type="ECO:0000256" key="1">
    <source>
        <dbReference type="ARBA" id="ARBA00022485"/>
    </source>
</evidence>
<sequence>MATTVLDIVRLTPKTNCGQCGYPTCMAFAAAVVTGRAGRGACPHLPEDPSAPEAAGADDPDTALARDLRRRTAGLDLAALAPVVGARYDEEAGTPWLVLPYLGRRIRVGPAGAAADDGRELDPRDQILLHNYLFFCRTGEVEGRWIGLESLPNSISKVTTLRRAAEERLAGAFAGRPGDLAEAASRLGGTVPPACEADLCIEIPVLPRVPLRLQFWDADPEDGFPARVKVLFDGAVDRVLDLESTVFAAERTAEALLDLDPAESAGRRTS</sequence>
<evidence type="ECO:0000313" key="6">
    <source>
        <dbReference type="EMBL" id="NDY41911.1"/>
    </source>
</evidence>
<organism evidence="6 7">
    <name type="scientific">Dissulfurirhabdus thermomarina</name>
    <dbReference type="NCBI Taxonomy" id="1765737"/>
    <lineage>
        <taxon>Bacteria</taxon>
        <taxon>Deltaproteobacteria</taxon>
        <taxon>Dissulfurirhabdaceae</taxon>
        <taxon>Dissulfurirhabdus</taxon>
    </lineage>
</organism>
<name>A0A6N9TKW2_DISTH</name>
<accession>A0A6N9TKW2</accession>
<dbReference type="GO" id="GO:0046872">
    <property type="term" value="F:metal ion binding"/>
    <property type="evidence" value="ECO:0007669"/>
    <property type="project" value="UniProtKB-KW"/>
</dbReference>
<dbReference type="EMBL" id="JAAGRR010000024">
    <property type="protein sequence ID" value="NDY41911.1"/>
    <property type="molecule type" value="Genomic_DNA"/>
</dbReference>
<keyword evidence="2" id="KW-0479">Metal-binding</keyword>
<gene>
    <name evidence="6" type="ORF">G3N55_03490</name>
</gene>
<evidence type="ECO:0000256" key="3">
    <source>
        <dbReference type="ARBA" id="ARBA00023004"/>
    </source>
</evidence>
<evidence type="ECO:0000256" key="4">
    <source>
        <dbReference type="ARBA" id="ARBA00023014"/>
    </source>
</evidence>
<evidence type="ECO:0000256" key="2">
    <source>
        <dbReference type="ARBA" id="ARBA00022723"/>
    </source>
</evidence>
<dbReference type="InterPro" id="IPR024264">
    <property type="entry name" value="DUF3786"/>
</dbReference>
<reference evidence="6 7" key="1">
    <citation type="submission" date="2020-02" db="EMBL/GenBank/DDBJ databases">
        <title>Comparative genomics of sulfur disproportionating microorganisms.</title>
        <authorList>
            <person name="Ward L.M."/>
            <person name="Bertran E."/>
            <person name="Johnston D.T."/>
        </authorList>
    </citation>
    <scope>NUCLEOTIDE SEQUENCE [LARGE SCALE GENOMIC DNA]</scope>
    <source>
        <strain evidence="6 7">DSM 100025</strain>
    </source>
</reference>